<feature type="transmembrane region" description="Helical" evidence="1">
    <location>
        <begin position="75"/>
        <end position="95"/>
    </location>
</feature>
<dbReference type="Pfam" id="PF07332">
    <property type="entry name" value="Phage_holin_3_6"/>
    <property type="match status" value="1"/>
</dbReference>
<name>F0EZU9_9NEIS</name>
<gene>
    <name evidence="2" type="ORF">HMPREF9098_1383</name>
</gene>
<comment type="caution">
    <text evidence="2">The sequence shown here is derived from an EMBL/GenBank/DDBJ whole genome shotgun (WGS) entry which is preliminary data.</text>
</comment>
<dbReference type="EMBL" id="AEWV01000022">
    <property type="protein sequence ID" value="EGC17128.1"/>
    <property type="molecule type" value="Genomic_DNA"/>
</dbReference>
<keyword evidence="1" id="KW-1133">Transmembrane helix</keyword>
<evidence type="ECO:0000313" key="2">
    <source>
        <dbReference type="EMBL" id="EGC17128.1"/>
    </source>
</evidence>
<dbReference type="HOGENOM" id="CLU_151911_0_0_4"/>
<sequence>MNIAQEIRQIKTLMAQGAQLLLLRLRLLRLDLGAQVTDIIIVLAMLAVIAVALLVGLIALLFGLQAVLPEAAKPWVFFGVCTACLLTIVLLAWRIPSILQRNVRQISQTLGDMQDDLSRLCETVSPDDLSSDIVEGERYDP</sequence>
<dbReference type="STRING" id="888741.HMPREF9098_1383"/>
<dbReference type="AlphaFoldDB" id="F0EZU9"/>
<keyword evidence="1" id="KW-0472">Membrane</keyword>
<evidence type="ECO:0000256" key="1">
    <source>
        <dbReference type="SAM" id="Phobius"/>
    </source>
</evidence>
<dbReference type="RefSeq" id="WP_003782986.1">
    <property type="nucleotide sequence ID" value="NZ_GL870929.1"/>
</dbReference>
<reference evidence="2 3" key="1">
    <citation type="submission" date="2011-01" db="EMBL/GenBank/DDBJ databases">
        <authorList>
            <person name="Muzny D."/>
            <person name="Qin X."/>
            <person name="Deng J."/>
            <person name="Jiang H."/>
            <person name="Liu Y."/>
            <person name="Qu J."/>
            <person name="Song X.-Z."/>
            <person name="Zhang L."/>
            <person name="Thornton R."/>
            <person name="Coyle M."/>
            <person name="Francisco L."/>
            <person name="Jackson L."/>
            <person name="Javaid M."/>
            <person name="Korchina V."/>
            <person name="Kovar C."/>
            <person name="Mata R."/>
            <person name="Mathew T."/>
            <person name="Ngo R."/>
            <person name="Nguyen L."/>
            <person name="Nguyen N."/>
            <person name="Okwuonu G."/>
            <person name="Ongeri F."/>
            <person name="Pham C."/>
            <person name="Simmons D."/>
            <person name="Wilczek-Boney K."/>
            <person name="Hale W."/>
            <person name="Jakkamsetti A."/>
            <person name="Pham P."/>
            <person name="Ruth R."/>
            <person name="San Lucas F."/>
            <person name="Warren J."/>
            <person name="Zhang J."/>
            <person name="Zhao Z."/>
            <person name="Zhou C."/>
            <person name="Zhu D."/>
            <person name="Lee S."/>
            <person name="Bess C."/>
            <person name="Blankenburg K."/>
            <person name="Forbes L."/>
            <person name="Fu Q."/>
            <person name="Gubbala S."/>
            <person name="Hirani K."/>
            <person name="Jayaseelan J.C."/>
            <person name="Lara F."/>
            <person name="Munidasa M."/>
            <person name="Palculict T."/>
            <person name="Patil S."/>
            <person name="Pu L.-L."/>
            <person name="Saada N."/>
            <person name="Tang L."/>
            <person name="Weissenberger G."/>
            <person name="Zhu Y."/>
            <person name="Hemphill L."/>
            <person name="Shang Y."/>
            <person name="Youmans B."/>
            <person name="Ayvaz T."/>
            <person name="Ross M."/>
            <person name="Santibanez J."/>
            <person name="Aqrawi P."/>
            <person name="Gross S."/>
            <person name="Joshi V."/>
            <person name="Fowler G."/>
            <person name="Nazareth L."/>
            <person name="Reid J."/>
            <person name="Worley K."/>
            <person name="Petrosino J."/>
            <person name="Highlander S."/>
            <person name="Gibbs R."/>
        </authorList>
    </citation>
    <scope>NUCLEOTIDE SEQUENCE [LARGE SCALE GENOMIC DNA]</scope>
    <source>
        <strain evidence="2 3">ATCC 33394</strain>
    </source>
</reference>
<dbReference type="InterPro" id="IPR009937">
    <property type="entry name" value="Phage_holin_3_6"/>
</dbReference>
<keyword evidence="1" id="KW-0812">Transmembrane</keyword>
<organism evidence="2 3">
    <name type="scientific">Kingella denitrificans ATCC 33394</name>
    <dbReference type="NCBI Taxonomy" id="888741"/>
    <lineage>
        <taxon>Bacteria</taxon>
        <taxon>Pseudomonadati</taxon>
        <taxon>Pseudomonadota</taxon>
        <taxon>Betaproteobacteria</taxon>
        <taxon>Neisseriales</taxon>
        <taxon>Neisseriaceae</taxon>
        <taxon>Kingella</taxon>
    </lineage>
</organism>
<keyword evidence="3" id="KW-1185">Reference proteome</keyword>
<evidence type="ECO:0000313" key="3">
    <source>
        <dbReference type="Proteomes" id="UP000004088"/>
    </source>
</evidence>
<dbReference type="Proteomes" id="UP000004088">
    <property type="component" value="Unassembled WGS sequence"/>
</dbReference>
<feature type="transmembrane region" description="Helical" evidence="1">
    <location>
        <begin position="39"/>
        <end position="63"/>
    </location>
</feature>
<proteinExistence type="predicted"/>
<protein>
    <submittedName>
        <fullName evidence="2">Uncharacterized protein</fullName>
    </submittedName>
</protein>
<accession>F0EZU9</accession>